<dbReference type="Gene3D" id="1.10.20.10">
    <property type="entry name" value="Histone, subunit A"/>
    <property type="match status" value="1"/>
</dbReference>
<accession>A0A9W8EJF2</accession>
<protein>
    <submittedName>
        <fullName evidence="2">Uncharacterized protein</fullName>
    </submittedName>
</protein>
<dbReference type="InterPro" id="IPR009072">
    <property type="entry name" value="Histone-fold"/>
</dbReference>
<dbReference type="AlphaFoldDB" id="A0A9W8EJF2"/>
<organism evidence="2 3">
    <name type="scientific">Coemansia thaxteri</name>
    <dbReference type="NCBI Taxonomy" id="2663907"/>
    <lineage>
        <taxon>Eukaryota</taxon>
        <taxon>Fungi</taxon>
        <taxon>Fungi incertae sedis</taxon>
        <taxon>Zoopagomycota</taxon>
        <taxon>Kickxellomycotina</taxon>
        <taxon>Kickxellomycetes</taxon>
        <taxon>Kickxellales</taxon>
        <taxon>Kickxellaceae</taxon>
        <taxon>Coemansia</taxon>
    </lineage>
</organism>
<dbReference type="InterPro" id="IPR018465">
    <property type="entry name" value="Scm3/HJURP"/>
</dbReference>
<feature type="region of interest" description="Disordered" evidence="1">
    <location>
        <begin position="69"/>
        <end position="88"/>
    </location>
</feature>
<proteinExistence type="predicted"/>
<comment type="caution">
    <text evidence="2">The sequence shown here is derived from an EMBL/GenBank/DDBJ whole genome shotgun (WGS) entry which is preliminary data.</text>
</comment>
<gene>
    <name evidence="2" type="ORF">H4R26_001294</name>
</gene>
<dbReference type="GO" id="GO:0042393">
    <property type="term" value="F:histone binding"/>
    <property type="evidence" value="ECO:0007669"/>
    <property type="project" value="InterPro"/>
</dbReference>
<dbReference type="GO" id="GO:0005634">
    <property type="term" value="C:nucleus"/>
    <property type="evidence" value="ECO:0007669"/>
    <property type="project" value="InterPro"/>
</dbReference>
<dbReference type="Proteomes" id="UP001150907">
    <property type="component" value="Unassembled WGS sequence"/>
</dbReference>
<dbReference type="Pfam" id="PF10384">
    <property type="entry name" value="Scm3"/>
    <property type="match status" value="1"/>
</dbReference>
<dbReference type="GO" id="GO:0046982">
    <property type="term" value="F:protein heterodimerization activity"/>
    <property type="evidence" value="ECO:0007669"/>
    <property type="project" value="InterPro"/>
</dbReference>
<dbReference type="OrthoDB" id="2420608at2759"/>
<evidence type="ECO:0000313" key="2">
    <source>
        <dbReference type="EMBL" id="KAJ2006573.1"/>
    </source>
</evidence>
<dbReference type="EMBL" id="JANBQF010000055">
    <property type="protein sequence ID" value="KAJ2006573.1"/>
    <property type="molecule type" value="Genomic_DNA"/>
</dbReference>
<sequence length="364" mass="40415">MASDADREFDRARLKSQGRFRSAFEAIFDKYGHIDEDDDIVDLLTGQLIVDNGRIRASAVIELGDLSRYNDTNRTTPSRSVSPDLGQWIHPRPASLSPELFGQQLPLSSIPPPPALSDDDDDAHSSIDLYFTSSIEHYLDKLRHQLTNTIDQPSASDSAASSDYDPAYSLTDPDGFKRRYTLYSYTIPSSPHTMSTLTRSFTDINDYSDNDCISESSHDLTDYDYATTLSLQEPPDFDSDVSTEEPVAYESDVSIEEPIAYESDASIEEPIAYESDASVEEPIGYESDASIEEPIGSKSYTIPSVSLPTILKPLPVAPHVFFDYDHPHPLPPPQSSTHDLHYNDYDSSCSAESPIPAYNCVFPV</sequence>
<reference evidence="2" key="1">
    <citation type="submission" date="2022-07" db="EMBL/GenBank/DDBJ databases">
        <title>Phylogenomic reconstructions and comparative analyses of Kickxellomycotina fungi.</title>
        <authorList>
            <person name="Reynolds N.K."/>
            <person name="Stajich J.E."/>
            <person name="Barry K."/>
            <person name="Grigoriev I.V."/>
            <person name="Crous P."/>
            <person name="Smith M.E."/>
        </authorList>
    </citation>
    <scope>NUCLEOTIDE SEQUENCE</scope>
    <source>
        <strain evidence="2">IMI 214461</strain>
    </source>
</reference>
<evidence type="ECO:0000256" key="1">
    <source>
        <dbReference type="SAM" id="MobiDB-lite"/>
    </source>
</evidence>
<name>A0A9W8EJF2_9FUNG</name>
<feature type="region of interest" description="Disordered" evidence="1">
    <location>
        <begin position="103"/>
        <end position="122"/>
    </location>
</feature>
<evidence type="ECO:0000313" key="3">
    <source>
        <dbReference type="Proteomes" id="UP001150907"/>
    </source>
</evidence>
<keyword evidence="3" id="KW-1185">Reference proteome</keyword>
<feature type="compositionally biased region" description="Polar residues" evidence="1">
    <location>
        <begin position="69"/>
        <end position="81"/>
    </location>
</feature>